<accession>A0A1X6NXW6</accession>
<dbReference type="AlphaFoldDB" id="A0A1X6NXW6"/>
<evidence type="ECO:0000256" key="1">
    <source>
        <dbReference type="SAM" id="MobiDB-lite"/>
    </source>
</evidence>
<gene>
    <name evidence="2" type="ORF">BU14_0352s0004</name>
</gene>
<feature type="compositionally biased region" description="Gly residues" evidence="1">
    <location>
        <begin position="583"/>
        <end position="599"/>
    </location>
</feature>
<dbReference type="EMBL" id="KV918999">
    <property type="protein sequence ID" value="OSX73385.1"/>
    <property type="molecule type" value="Genomic_DNA"/>
</dbReference>
<feature type="compositionally biased region" description="Gly residues" evidence="1">
    <location>
        <begin position="345"/>
        <end position="357"/>
    </location>
</feature>
<sequence length="599" mass="57750">MVTRAPAAAFGGISLTPTLGPCCPLAPPDPAGISLALDATVAAEAPLSSLPDHPVTRALAGDSLSRRWLLPAGPRRVFACGDVGACGGGGCGDAVGRPGALTAAGLAEAVGVVADLTTLSGCVVQQINMMYVPYATVNGLTLGTLVSQATLPPPLYGAGYPPPVSPPSLSRFLLDEARGVMVVVGPPPGGGRGLIGSSFVAAVGDGDGVDDGRPAARPTRSMIELGGPGAAGVPGGALTVRRRVEFVGALAWAPAPEVRGQEPPTSPTDFRGFDTHVRRLLGATAVRCASPAAGACTLDGEAAAAAAAAAGATAGERPPAPRQCLLAPAADAGGVPPPPPPAACGSGGGGGCGGGGAAAGAPPPILDRTYCCAPVAVAALPPPAGVTTVLSPLTPAGGWGLQVSLVQALLDGRGVGRPGWTAAVSAAAAAAVASTAAGGWSSTAVAGGGAVGGWPTRPPPPPPPRSVGGGPPALPRLAPRPLACAPAGGGRRTAVLMPAVATVQAAAAPLATAVAATAAAAAPPPPPGVRRPRTRARPRPGSAEAAEAAARRWAQTLRNREAAARANAARRRLRQAAAATAAGKGGRAAEGEGAGASRS</sequence>
<evidence type="ECO:0000313" key="3">
    <source>
        <dbReference type="Proteomes" id="UP000218209"/>
    </source>
</evidence>
<feature type="region of interest" description="Disordered" evidence="1">
    <location>
        <begin position="518"/>
        <end position="599"/>
    </location>
</feature>
<feature type="compositionally biased region" description="Pro residues" evidence="1">
    <location>
        <begin position="456"/>
        <end position="465"/>
    </location>
</feature>
<dbReference type="GO" id="GO:0005884">
    <property type="term" value="C:actin filament"/>
    <property type="evidence" value="ECO:0007669"/>
    <property type="project" value="TreeGrafter"/>
</dbReference>
<protein>
    <submittedName>
        <fullName evidence="2">Uncharacterized protein</fullName>
    </submittedName>
</protein>
<feature type="compositionally biased region" description="Low complexity" evidence="1">
    <location>
        <begin position="539"/>
        <end position="554"/>
    </location>
</feature>
<dbReference type="Proteomes" id="UP000218209">
    <property type="component" value="Unassembled WGS sequence"/>
</dbReference>
<dbReference type="InterPro" id="IPR051412">
    <property type="entry name" value="Formin_Homology_Diaphanous_sf"/>
</dbReference>
<name>A0A1X6NXW6_PORUM</name>
<dbReference type="PANTHER" id="PTHR45691">
    <property type="entry name" value="PROTEIN DIAPHANOUS"/>
    <property type="match status" value="1"/>
</dbReference>
<proteinExistence type="predicted"/>
<dbReference type="PANTHER" id="PTHR45691:SF6">
    <property type="entry name" value="PROTEIN DIAPHANOUS"/>
    <property type="match status" value="1"/>
</dbReference>
<reference evidence="2 3" key="1">
    <citation type="submission" date="2017-03" db="EMBL/GenBank/DDBJ databases">
        <title>WGS assembly of Porphyra umbilicalis.</title>
        <authorList>
            <person name="Brawley S.H."/>
            <person name="Blouin N.A."/>
            <person name="Ficko-Blean E."/>
            <person name="Wheeler G.L."/>
            <person name="Lohr M."/>
            <person name="Goodson H.V."/>
            <person name="Jenkins J.W."/>
            <person name="Blaby-Haas C.E."/>
            <person name="Helliwell K.E."/>
            <person name="Chan C."/>
            <person name="Marriage T."/>
            <person name="Bhattacharya D."/>
            <person name="Klein A.S."/>
            <person name="Badis Y."/>
            <person name="Brodie J."/>
            <person name="Cao Y."/>
            <person name="Collen J."/>
            <person name="Dittami S.M."/>
            <person name="Gachon C.M."/>
            <person name="Green B.R."/>
            <person name="Karpowicz S."/>
            <person name="Kim J.W."/>
            <person name="Kudahl U."/>
            <person name="Lin S."/>
            <person name="Michel G."/>
            <person name="Mittag M."/>
            <person name="Olson B.J."/>
            <person name="Pangilinan J."/>
            <person name="Peng Y."/>
            <person name="Qiu H."/>
            <person name="Shu S."/>
            <person name="Singer J.T."/>
            <person name="Smith A.G."/>
            <person name="Sprecher B.N."/>
            <person name="Wagner V."/>
            <person name="Wang W."/>
            <person name="Wang Z.-Y."/>
            <person name="Yan J."/>
            <person name="Yarish C."/>
            <person name="Zoeuner-Riek S."/>
            <person name="Zhuang Y."/>
            <person name="Zou Y."/>
            <person name="Lindquist E.A."/>
            <person name="Grimwood J."/>
            <person name="Barry K."/>
            <person name="Rokhsar D.S."/>
            <person name="Schmutz J."/>
            <person name="Stiller J.W."/>
            <person name="Grossman A.R."/>
            <person name="Prochnik S.E."/>
        </authorList>
    </citation>
    <scope>NUCLEOTIDE SEQUENCE [LARGE SCALE GENOMIC DNA]</scope>
    <source>
        <strain evidence="2">4086291</strain>
    </source>
</reference>
<feature type="region of interest" description="Disordered" evidence="1">
    <location>
        <begin position="337"/>
        <end position="357"/>
    </location>
</feature>
<feature type="region of interest" description="Disordered" evidence="1">
    <location>
        <begin position="448"/>
        <end position="489"/>
    </location>
</feature>
<evidence type="ECO:0000313" key="2">
    <source>
        <dbReference type="EMBL" id="OSX73385.1"/>
    </source>
</evidence>
<dbReference type="GO" id="GO:0030041">
    <property type="term" value="P:actin filament polymerization"/>
    <property type="evidence" value="ECO:0007669"/>
    <property type="project" value="TreeGrafter"/>
</dbReference>
<keyword evidence="3" id="KW-1185">Reference proteome</keyword>
<feature type="compositionally biased region" description="Low complexity" evidence="1">
    <location>
        <begin position="475"/>
        <end position="486"/>
    </location>
</feature>
<organism evidence="2 3">
    <name type="scientific">Porphyra umbilicalis</name>
    <name type="common">Purple laver</name>
    <name type="synonym">Red alga</name>
    <dbReference type="NCBI Taxonomy" id="2786"/>
    <lineage>
        <taxon>Eukaryota</taxon>
        <taxon>Rhodophyta</taxon>
        <taxon>Bangiophyceae</taxon>
        <taxon>Bangiales</taxon>
        <taxon>Bangiaceae</taxon>
        <taxon>Porphyra</taxon>
    </lineage>
</organism>